<keyword evidence="2" id="KW-1185">Reference proteome</keyword>
<dbReference type="EMBL" id="FOWW01000012">
    <property type="protein sequence ID" value="SFQ66424.1"/>
    <property type="molecule type" value="Genomic_DNA"/>
</dbReference>
<accession>A0A1I6ACF1</accession>
<evidence type="ECO:0000313" key="2">
    <source>
        <dbReference type="Proteomes" id="UP000198727"/>
    </source>
</evidence>
<dbReference type="Proteomes" id="UP000198727">
    <property type="component" value="Unassembled WGS sequence"/>
</dbReference>
<organism evidence="1 2">
    <name type="scientific">Amycolatopsis arida</name>
    <dbReference type="NCBI Taxonomy" id="587909"/>
    <lineage>
        <taxon>Bacteria</taxon>
        <taxon>Bacillati</taxon>
        <taxon>Actinomycetota</taxon>
        <taxon>Actinomycetes</taxon>
        <taxon>Pseudonocardiales</taxon>
        <taxon>Pseudonocardiaceae</taxon>
        <taxon>Amycolatopsis</taxon>
    </lineage>
</organism>
<gene>
    <name evidence="1" type="ORF">SAMN05421810_1128</name>
</gene>
<proteinExistence type="predicted"/>
<dbReference type="AlphaFoldDB" id="A0A1I6ACF1"/>
<name>A0A1I6ACF1_9PSEU</name>
<evidence type="ECO:0000313" key="1">
    <source>
        <dbReference type="EMBL" id="SFQ66424.1"/>
    </source>
</evidence>
<reference evidence="2" key="1">
    <citation type="submission" date="2016-10" db="EMBL/GenBank/DDBJ databases">
        <authorList>
            <person name="Varghese N."/>
            <person name="Submissions S."/>
        </authorList>
    </citation>
    <scope>NUCLEOTIDE SEQUENCE [LARGE SCALE GENOMIC DNA]</scope>
    <source>
        <strain evidence="2">CGMCC 4.5579</strain>
    </source>
</reference>
<protein>
    <submittedName>
        <fullName evidence="1">Uncharacterized protein</fullName>
    </submittedName>
</protein>
<sequence length="97" mass="10205">MTVLTLRRPSALLVGRTLPSLPILPSTRAMDSVDRCLIPATVVGARPVAVAINRSDQFGCDTTIRAAASVRSASERGNPRVTFAWTASTKASISPPS</sequence>